<name>F8QJM3_SERL3</name>
<accession>F8QJM3</accession>
<feature type="non-terminal residue" evidence="1">
    <location>
        <position position="1"/>
    </location>
</feature>
<sequence>KKTSLHYTQNSSRAMGEENILAMHSKINSEEMVSSKKLQLQILWNKMALQNA</sequence>
<dbReference type="Proteomes" id="UP000008063">
    <property type="component" value="Unassembled WGS sequence"/>
</dbReference>
<proteinExistence type="predicted"/>
<dbReference type="EMBL" id="GL945643">
    <property type="protein sequence ID" value="EGN91497.1"/>
    <property type="molecule type" value="Genomic_DNA"/>
</dbReference>
<dbReference type="AlphaFoldDB" id="F8QJM3"/>
<gene>
    <name evidence="1" type="ORF">SERLA73DRAFT_148476</name>
</gene>
<dbReference type="InParanoid" id="F8QJM3"/>
<dbReference type="HOGENOM" id="CLU_2887199_0_0_1"/>
<protein>
    <submittedName>
        <fullName evidence="1">Uncharacterized protein</fullName>
    </submittedName>
</protein>
<organism evidence="2">
    <name type="scientific">Serpula lacrymans var. lacrymans (strain S7.3)</name>
    <name type="common">Dry rot fungus</name>
    <dbReference type="NCBI Taxonomy" id="936435"/>
    <lineage>
        <taxon>Eukaryota</taxon>
        <taxon>Fungi</taxon>
        <taxon>Dikarya</taxon>
        <taxon>Basidiomycota</taxon>
        <taxon>Agaricomycotina</taxon>
        <taxon>Agaricomycetes</taxon>
        <taxon>Agaricomycetidae</taxon>
        <taxon>Boletales</taxon>
        <taxon>Coniophorineae</taxon>
        <taxon>Serpulaceae</taxon>
        <taxon>Serpula</taxon>
    </lineage>
</organism>
<keyword evidence="2" id="KW-1185">Reference proteome</keyword>
<evidence type="ECO:0000313" key="1">
    <source>
        <dbReference type="EMBL" id="EGN91497.1"/>
    </source>
</evidence>
<evidence type="ECO:0000313" key="2">
    <source>
        <dbReference type="Proteomes" id="UP000008063"/>
    </source>
</evidence>
<reference evidence="2" key="1">
    <citation type="journal article" date="2011" name="Science">
        <title>The plant cell wall-decomposing machinery underlies the functional diversity of forest fungi.</title>
        <authorList>
            <person name="Eastwood D.C."/>
            <person name="Floudas D."/>
            <person name="Binder M."/>
            <person name="Majcherczyk A."/>
            <person name="Schneider P."/>
            <person name="Aerts A."/>
            <person name="Asiegbu F.O."/>
            <person name="Baker S.E."/>
            <person name="Barry K."/>
            <person name="Bendiksby M."/>
            <person name="Blumentritt M."/>
            <person name="Coutinho P.M."/>
            <person name="Cullen D."/>
            <person name="de Vries R.P."/>
            <person name="Gathman A."/>
            <person name="Goodell B."/>
            <person name="Henrissat B."/>
            <person name="Ihrmark K."/>
            <person name="Kauserud H."/>
            <person name="Kohler A."/>
            <person name="LaButti K."/>
            <person name="Lapidus A."/>
            <person name="Lavin J.L."/>
            <person name="Lee Y.-H."/>
            <person name="Lindquist E."/>
            <person name="Lilly W."/>
            <person name="Lucas S."/>
            <person name="Morin E."/>
            <person name="Murat C."/>
            <person name="Oguiza J.A."/>
            <person name="Park J."/>
            <person name="Pisabarro A.G."/>
            <person name="Riley R."/>
            <person name="Rosling A."/>
            <person name="Salamov A."/>
            <person name="Schmidt O."/>
            <person name="Schmutz J."/>
            <person name="Skrede I."/>
            <person name="Stenlid J."/>
            <person name="Wiebenga A."/>
            <person name="Xie X."/>
            <person name="Kuees U."/>
            <person name="Hibbett D.S."/>
            <person name="Hoffmeister D."/>
            <person name="Hoegberg N."/>
            <person name="Martin F."/>
            <person name="Grigoriev I.V."/>
            <person name="Watkinson S.C."/>
        </authorList>
    </citation>
    <scope>NUCLEOTIDE SEQUENCE [LARGE SCALE GENOMIC DNA]</scope>
    <source>
        <strain evidence="2">strain S7.3</strain>
    </source>
</reference>